<accession>A0A3G3IGR9</accession>
<dbReference type="SUPFAM" id="SSF55021">
    <property type="entry name" value="ACT-like"/>
    <property type="match status" value="2"/>
</dbReference>
<evidence type="ECO:0000259" key="1">
    <source>
        <dbReference type="PROSITE" id="PS51671"/>
    </source>
</evidence>
<dbReference type="InterPro" id="IPR045739">
    <property type="entry name" value="ACT_dom_pair"/>
</dbReference>
<dbReference type="PANTHER" id="PTHR40099">
    <property type="entry name" value="ACETOLACTATE SYNTHASE, SMALL SUBUNIT"/>
    <property type="match status" value="1"/>
</dbReference>
<dbReference type="AlphaFoldDB" id="A0A3G3IGR9"/>
<dbReference type="PROSITE" id="PS51671">
    <property type="entry name" value="ACT"/>
    <property type="match status" value="1"/>
</dbReference>
<dbReference type="CDD" id="cd04882">
    <property type="entry name" value="ACT_Bt0572_2"/>
    <property type="match status" value="1"/>
</dbReference>
<dbReference type="Pfam" id="PF19571">
    <property type="entry name" value="ACT_8"/>
    <property type="match status" value="1"/>
</dbReference>
<organism evidence="2 3">
    <name type="scientific">Methanomethylophilus alvi</name>
    <dbReference type="NCBI Taxonomy" id="1291540"/>
    <lineage>
        <taxon>Archaea</taxon>
        <taxon>Methanobacteriati</taxon>
        <taxon>Thermoplasmatota</taxon>
        <taxon>Thermoplasmata</taxon>
        <taxon>Methanomassiliicoccales</taxon>
        <taxon>Methanomethylophilaceae</taxon>
        <taxon>Methanomethylophilus</taxon>
    </lineage>
</organism>
<gene>
    <name evidence="2" type="ORF">BKD89_04415</name>
</gene>
<proteinExistence type="predicted"/>
<dbReference type="InterPro" id="IPR002912">
    <property type="entry name" value="ACT_dom"/>
</dbReference>
<evidence type="ECO:0000313" key="2">
    <source>
        <dbReference type="EMBL" id="AYQ55046.1"/>
    </source>
</evidence>
<reference evidence="2 3" key="1">
    <citation type="submission" date="2016-10" db="EMBL/GenBank/DDBJ databases">
        <title>Complete genome of the TMA-utilizing, human hosted archaeon Methanomethylophilus alvus Gen. nov, sp. nov., strain Mx-05, derived from a pure culture.</title>
        <authorList>
            <person name="Brugere J.-F."/>
            <person name="Ben Hania W."/>
            <person name="Chaudhary P.P."/>
            <person name="Gaci N."/>
            <person name="Borrel G."/>
            <person name="Cao Van Tuat L."/>
            <person name="Fardeau M.-L."/>
            <person name="Harris H.M.B."/>
            <person name="O'Toole P.W."/>
            <person name="Ollivier B."/>
        </authorList>
    </citation>
    <scope>NUCLEOTIDE SEQUENCE [LARGE SCALE GENOMIC DNA]</scope>
    <source>
        <strain evidence="2 3">Mx-05</strain>
    </source>
</reference>
<dbReference type="OMA" id="FNDNDRA"/>
<dbReference type="Gene3D" id="3.30.2130.10">
    <property type="entry name" value="VC0802-like"/>
    <property type="match status" value="1"/>
</dbReference>
<feature type="domain" description="ACT" evidence="1">
    <location>
        <begin position="8"/>
        <end position="82"/>
    </location>
</feature>
<sequence>MDECIITQLSIFVNNEPGRLAAVAKTLEDCKVNMKACNLAESTEFGILRAIVDDPDAAAERLTAKGVIVKKTELVGVKISDVPGSLYRPAAALGEAGVNIEYGYAFTGKDVEGLLMRVDDPAKAVDVLKKAGLELIKGSEI</sequence>
<dbReference type="PANTHER" id="PTHR40099:SF1">
    <property type="entry name" value="ACETOLACTATE SYNTHASE, SMALL SUBUNIT"/>
    <property type="match status" value="1"/>
</dbReference>
<name>A0A3G3IGR9_9ARCH</name>
<dbReference type="InterPro" id="IPR045865">
    <property type="entry name" value="ACT-like_dom_sf"/>
</dbReference>
<dbReference type="EMBL" id="CP017686">
    <property type="protein sequence ID" value="AYQ55046.1"/>
    <property type="molecule type" value="Genomic_DNA"/>
</dbReference>
<protein>
    <submittedName>
        <fullName evidence="2">Amino acid-binding protein</fullName>
    </submittedName>
</protein>
<dbReference type="RefSeq" id="WP_015504786.1">
    <property type="nucleotide sequence ID" value="NZ_CAYARL010000036.1"/>
</dbReference>
<dbReference type="GeneID" id="41321684"/>
<evidence type="ECO:0000313" key="3">
    <source>
        <dbReference type="Proteomes" id="UP000273278"/>
    </source>
</evidence>
<dbReference type="Proteomes" id="UP000273278">
    <property type="component" value="Chromosome"/>
</dbReference>